<dbReference type="AlphaFoldDB" id="A0AAW0TT99"/>
<dbReference type="Proteomes" id="UP001487740">
    <property type="component" value="Unassembled WGS sequence"/>
</dbReference>
<feature type="region of interest" description="Disordered" evidence="1">
    <location>
        <begin position="212"/>
        <end position="250"/>
    </location>
</feature>
<name>A0AAW0TT99_SCYPA</name>
<reference evidence="2 3" key="1">
    <citation type="submission" date="2023-03" db="EMBL/GenBank/DDBJ databases">
        <title>High-quality genome of Scylla paramamosain provides insights in environmental adaptation.</title>
        <authorList>
            <person name="Zhang L."/>
        </authorList>
    </citation>
    <scope>NUCLEOTIDE SEQUENCE [LARGE SCALE GENOMIC DNA]</scope>
    <source>
        <strain evidence="2">LZ_2023a</strain>
        <tissue evidence="2">Muscle</tissue>
    </source>
</reference>
<keyword evidence="3" id="KW-1185">Reference proteome</keyword>
<evidence type="ECO:0000256" key="1">
    <source>
        <dbReference type="SAM" id="MobiDB-lite"/>
    </source>
</evidence>
<gene>
    <name evidence="2" type="ORF">O3P69_016940</name>
</gene>
<sequence length="250" mass="26510">MEERPVSLPTPSPSLLTPPSLRPCPCPCPRPAPPKVKYRVKTLVEPRNQTQVVVSQLCPNPPGLTLACISTPPPNPLKLLRRGGGTLNSQVRSGLHEKFSAHYTKKGASFEIAKPGDRISLSAANVCLPFGARLKKPRRGVLLLEASRAWLLGEGGGNGGVQPRLLSSADIHWGCVDLPPPPTPPPCPSGRLLTPPMPISSAVSRLHPTYAHTQAGNSKPHSHTHTRLGLSVSATPAGTPTMHDTLPGLH</sequence>
<comment type="caution">
    <text evidence="2">The sequence shown here is derived from an EMBL/GenBank/DDBJ whole genome shotgun (WGS) entry which is preliminary data.</text>
</comment>
<dbReference type="EMBL" id="JARAKH010000024">
    <property type="protein sequence ID" value="KAK8390929.1"/>
    <property type="molecule type" value="Genomic_DNA"/>
</dbReference>
<organism evidence="2 3">
    <name type="scientific">Scylla paramamosain</name>
    <name type="common">Mud crab</name>
    <dbReference type="NCBI Taxonomy" id="85552"/>
    <lineage>
        <taxon>Eukaryota</taxon>
        <taxon>Metazoa</taxon>
        <taxon>Ecdysozoa</taxon>
        <taxon>Arthropoda</taxon>
        <taxon>Crustacea</taxon>
        <taxon>Multicrustacea</taxon>
        <taxon>Malacostraca</taxon>
        <taxon>Eumalacostraca</taxon>
        <taxon>Eucarida</taxon>
        <taxon>Decapoda</taxon>
        <taxon>Pleocyemata</taxon>
        <taxon>Brachyura</taxon>
        <taxon>Eubrachyura</taxon>
        <taxon>Portunoidea</taxon>
        <taxon>Portunidae</taxon>
        <taxon>Portuninae</taxon>
        <taxon>Scylla</taxon>
    </lineage>
</organism>
<protein>
    <submittedName>
        <fullName evidence="2">Uncharacterized protein</fullName>
    </submittedName>
</protein>
<evidence type="ECO:0000313" key="2">
    <source>
        <dbReference type="EMBL" id="KAK8390929.1"/>
    </source>
</evidence>
<evidence type="ECO:0000313" key="3">
    <source>
        <dbReference type="Proteomes" id="UP001487740"/>
    </source>
</evidence>
<proteinExistence type="predicted"/>
<accession>A0AAW0TT99</accession>